<evidence type="ECO:0000256" key="1">
    <source>
        <dbReference type="SAM" id="Phobius"/>
    </source>
</evidence>
<dbReference type="EMBL" id="LR796513">
    <property type="protein sequence ID" value="CAB4149219.1"/>
    <property type="molecule type" value="Genomic_DNA"/>
</dbReference>
<gene>
    <name evidence="2" type="ORF">UFOVP539_11</name>
</gene>
<keyword evidence="1" id="KW-0812">Transmembrane</keyword>
<accession>A0A6J5MZQ4</accession>
<protein>
    <submittedName>
        <fullName evidence="2">Uncharacterized protein</fullName>
    </submittedName>
</protein>
<name>A0A6J5MZQ4_9CAUD</name>
<keyword evidence="1" id="KW-0472">Membrane</keyword>
<organism evidence="2">
    <name type="scientific">uncultured Caudovirales phage</name>
    <dbReference type="NCBI Taxonomy" id="2100421"/>
    <lineage>
        <taxon>Viruses</taxon>
        <taxon>Duplodnaviria</taxon>
        <taxon>Heunggongvirae</taxon>
        <taxon>Uroviricota</taxon>
        <taxon>Caudoviricetes</taxon>
        <taxon>Peduoviridae</taxon>
        <taxon>Maltschvirus</taxon>
        <taxon>Maltschvirus maltsch</taxon>
    </lineage>
</organism>
<feature type="transmembrane region" description="Helical" evidence="1">
    <location>
        <begin position="6"/>
        <end position="29"/>
    </location>
</feature>
<keyword evidence="1" id="KW-1133">Transmembrane helix</keyword>
<sequence>MTIYEIGFLMIGWFFTIIIFYSMGVDSGYKEGRRALRKFYEQRDKVRS</sequence>
<reference evidence="2" key="1">
    <citation type="submission" date="2020-04" db="EMBL/GenBank/DDBJ databases">
        <authorList>
            <person name="Chiriac C."/>
            <person name="Salcher M."/>
            <person name="Ghai R."/>
            <person name="Kavagutti S V."/>
        </authorList>
    </citation>
    <scope>NUCLEOTIDE SEQUENCE</scope>
</reference>
<evidence type="ECO:0000313" key="2">
    <source>
        <dbReference type="EMBL" id="CAB4149219.1"/>
    </source>
</evidence>
<proteinExistence type="predicted"/>